<protein>
    <submittedName>
        <fullName evidence="5">Peptidase M28</fullName>
    </submittedName>
</protein>
<keyword evidence="3" id="KW-0482">Metalloprotease</keyword>
<keyword evidence="3" id="KW-0645">Protease</keyword>
<dbReference type="InterPro" id="IPR036116">
    <property type="entry name" value="FN3_sf"/>
</dbReference>
<evidence type="ECO:0000313" key="6">
    <source>
        <dbReference type="Proteomes" id="UP000036458"/>
    </source>
</evidence>
<gene>
    <name evidence="5" type="ORF">TH63_17650</name>
</gene>
<dbReference type="PANTHER" id="PTHR12147">
    <property type="entry name" value="METALLOPEPTIDASE M28 FAMILY MEMBER"/>
    <property type="match status" value="1"/>
</dbReference>
<keyword evidence="2" id="KW-0964">Secreted</keyword>
<dbReference type="SUPFAM" id="SSF53187">
    <property type="entry name" value="Zn-dependent exopeptidases"/>
    <property type="match status" value="1"/>
</dbReference>
<dbReference type="InterPro" id="IPR007484">
    <property type="entry name" value="Peptidase_M28"/>
</dbReference>
<dbReference type="AlphaFoldDB" id="A0A0H4VV43"/>
<dbReference type="SUPFAM" id="SSF49265">
    <property type="entry name" value="Fibronectin type III"/>
    <property type="match status" value="1"/>
</dbReference>
<dbReference type="PATRIC" id="fig|1379910.4.peg.3848"/>
<comment type="subcellular location">
    <subcellularLocation>
        <location evidence="1">Secreted</location>
    </subcellularLocation>
</comment>
<dbReference type="InterPro" id="IPR003961">
    <property type="entry name" value="FN3_dom"/>
</dbReference>
<dbReference type="GO" id="GO:0008235">
    <property type="term" value="F:metalloexopeptidase activity"/>
    <property type="evidence" value="ECO:0007669"/>
    <property type="project" value="InterPro"/>
</dbReference>
<dbReference type="CDD" id="cd00063">
    <property type="entry name" value="FN3"/>
    <property type="match status" value="1"/>
</dbReference>
<evidence type="ECO:0000256" key="3">
    <source>
        <dbReference type="ARBA" id="ARBA00023049"/>
    </source>
</evidence>
<name>A0A0H4VV43_9BACT</name>
<dbReference type="GO" id="GO:0005576">
    <property type="term" value="C:extracellular region"/>
    <property type="evidence" value="ECO:0007669"/>
    <property type="project" value="UniProtKB-SubCell"/>
</dbReference>
<dbReference type="KEGG" id="ruf:TH63_17650"/>
<reference evidence="5 6" key="1">
    <citation type="submission" date="2015-01" db="EMBL/GenBank/DDBJ databases">
        <title>Rufibacter sp./DG31D/ whole genome sequencing.</title>
        <authorList>
            <person name="Kim M.K."/>
            <person name="Srinivasan S."/>
            <person name="Lee J.-J."/>
        </authorList>
    </citation>
    <scope>NUCLEOTIDE SEQUENCE [LARGE SCALE GENOMIC DNA]</scope>
    <source>
        <strain evidence="5 6">DG31D</strain>
    </source>
</reference>
<dbReference type="InterPro" id="IPR045175">
    <property type="entry name" value="M28_fam"/>
</dbReference>
<evidence type="ECO:0000256" key="1">
    <source>
        <dbReference type="ARBA" id="ARBA00004613"/>
    </source>
</evidence>
<evidence type="ECO:0000259" key="4">
    <source>
        <dbReference type="PROSITE" id="PS50853"/>
    </source>
</evidence>
<dbReference type="PROSITE" id="PS50853">
    <property type="entry name" value="FN3"/>
    <property type="match status" value="1"/>
</dbReference>
<dbReference type="PANTHER" id="PTHR12147:SF26">
    <property type="entry name" value="PEPTIDASE M28 DOMAIN-CONTAINING PROTEIN"/>
    <property type="match status" value="1"/>
</dbReference>
<dbReference type="Gene3D" id="3.40.630.10">
    <property type="entry name" value="Zn peptidases"/>
    <property type="match status" value="1"/>
</dbReference>
<keyword evidence="3" id="KW-0378">Hydrolase</keyword>
<sequence length="447" mass="49464">MAAGLALFPQVTQAQAIIKQDPTIKAMTEQVSAQELERLVRGLVSFETRHSLSSVKDKKKGIGAARNWAEAEMQKAAATSGGRMTVTQDKYLVKADGRRVKEDVEFANVMATLKGTDPNDDRVFIVSGHIDSRNTDVMDAVGKAPGANDDGSGTAAVIELARVMAKQAFPATIIFVCVQGEEQGLIGARHLAERAKKENWNLVAMLNNDMIGNSLSDETGLADNTRVRIFSEGVPALETPEMTAMRKSTGGENDSRSRQLARYMKEMANRYVPQLEVVLNYRTDRFLRGGDHTPFSQMGFTAIRVCEMNENYQYQHQNVRTEKGIAYGDFPEHVDFEYMRKNTAMNLATLANLASAPYSPENVGVVTSNLTNKTELKWEAPAKGKKPAGYYILMRETSSPMWEKKIYVDGNATTTILPYSKDNYFFAVQAVDAQGHESLPVMPKPLR</sequence>
<evidence type="ECO:0000256" key="2">
    <source>
        <dbReference type="ARBA" id="ARBA00022525"/>
    </source>
</evidence>
<accession>A0A0H4VV43</accession>
<dbReference type="Pfam" id="PF04389">
    <property type="entry name" value="Peptidase_M28"/>
    <property type="match status" value="1"/>
</dbReference>
<dbReference type="GO" id="GO:0006508">
    <property type="term" value="P:proteolysis"/>
    <property type="evidence" value="ECO:0007669"/>
    <property type="project" value="InterPro"/>
</dbReference>
<dbReference type="Proteomes" id="UP000036458">
    <property type="component" value="Chromosome"/>
</dbReference>
<proteinExistence type="predicted"/>
<dbReference type="OrthoDB" id="9787436at2"/>
<feature type="domain" description="Fibronectin type-III" evidence="4">
    <location>
        <begin position="359"/>
        <end position="447"/>
    </location>
</feature>
<dbReference type="STRING" id="1379910.TH63_17650"/>
<evidence type="ECO:0000313" key="5">
    <source>
        <dbReference type="EMBL" id="AKQ47802.1"/>
    </source>
</evidence>
<dbReference type="InterPro" id="IPR013783">
    <property type="entry name" value="Ig-like_fold"/>
</dbReference>
<organism evidence="5 6">
    <name type="scientific">Rufibacter radiotolerans</name>
    <dbReference type="NCBI Taxonomy" id="1379910"/>
    <lineage>
        <taxon>Bacteria</taxon>
        <taxon>Pseudomonadati</taxon>
        <taxon>Bacteroidota</taxon>
        <taxon>Cytophagia</taxon>
        <taxon>Cytophagales</taxon>
        <taxon>Hymenobacteraceae</taxon>
        <taxon>Rufibacter</taxon>
    </lineage>
</organism>
<keyword evidence="6" id="KW-1185">Reference proteome</keyword>
<dbReference type="Gene3D" id="2.60.40.10">
    <property type="entry name" value="Immunoglobulins"/>
    <property type="match status" value="1"/>
</dbReference>
<dbReference type="EMBL" id="CP010777">
    <property type="protein sequence ID" value="AKQ47802.1"/>
    <property type="molecule type" value="Genomic_DNA"/>
</dbReference>